<dbReference type="AlphaFoldDB" id="A0A8J6U5S0"/>
<name>A0A8J6U5S0_9HYPH</name>
<feature type="domain" description="Type IV conjugative transfer protein TrbJ/K C-terminal" evidence="2">
    <location>
        <begin position="25"/>
        <end position="60"/>
    </location>
</feature>
<evidence type="ECO:0000256" key="1">
    <source>
        <dbReference type="SAM" id="MobiDB-lite"/>
    </source>
</evidence>
<evidence type="ECO:0000259" key="2">
    <source>
        <dbReference type="Pfam" id="PF10907"/>
    </source>
</evidence>
<feature type="region of interest" description="Disordered" evidence="1">
    <location>
        <begin position="15"/>
        <end position="60"/>
    </location>
</feature>
<organism evidence="3 4">
    <name type="scientific">Oryzicola mucosus</name>
    <dbReference type="NCBI Taxonomy" id="2767425"/>
    <lineage>
        <taxon>Bacteria</taxon>
        <taxon>Pseudomonadati</taxon>
        <taxon>Pseudomonadota</taxon>
        <taxon>Alphaproteobacteria</taxon>
        <taxon>Hyphomicrobiales</taxon>
        <taxon>Phyllobacteriaceae</taxon>
        <taxon>Oryzicola</taxon>
    </lineage>
</organism>
<comment type="caution">
    <text evidence="3">The sequence shown here is derived from an EMBL/GenBank/DDBJ whole genome shotgun (WGS) entry which is preliminary data.</text>
</comment>
<gene>
    <name evidence="3" type="primary">trbK</name>
    <name evidence="3" type="ORF">ICI42_19360</name>
</gene>
<proteinExistence type="predicted"/>
<protein>
    <submittedName>
        <fullName evidence="3">Entry exclusion protein TrbK</fullName>
    </submittedName>
</protein>
<keyword evidence="4" id="KW-1185">Reference proteome</keyword>
<accession>A0A8J6U5S0</accession>
<sequence>MRCWHHHIDSSPVAATHIFGAGEASPKSEPDADRRAHREQFSGGSSDRDTRSGEEMKPRW</sequence>
<feature type="compositionally biased region" description="Basic and acidic residues" evidence="1">
    <location>
        <begin position="26"/>
        <end position="60"/>
    </location>
</feature>
<dbReference type="Pfam" id="PF10907">
    <property type="entry name" value="DUF2749"/>
    <property type="match status" value="1"/>
</dbReference>
<dbReference type="EMBL" id="JACVVX010000007">
    <property type="protein sequence ID" value="MBD0416815.1"/>
    <property type="molecule type" value="Genomic_DNA"/>
</dbReference>
<evidence type="ECO:0000313" key="4">
    <source>
        <dbReference type="Proteomes" id="UP000643405"/>
    </source>
</evidence>
<dbReference type="InterPro" id="IPR024475">
    <property type="entry name" value="TrbJ/K_C"/>
</dbReference>
<dbReference type="InterPro" id="IPR020065">
    <property type="entry name" value="Conjugal_tfr_protein_TrbK"/>
</dbReference>
<evidence type="ECO:0000313" key="3">
    <source>
        <dbReference type="EMBL" id="MBD0416815.1"/>
    </source>
</evidence>
<dbReference type="NCBIfam" id="TIGR04361">
    <property type="entry name" value="TrbK_Ti"/>
    <property type="match status" value="1"/>
</dbReference>
<dbReference type="Proteomes" id="UP000643405">
    <property type="component" value="Unassembled WGS sequence"/>
</dbReference>
<reference evidence="3" key="1">
    <citation type="submission" date="2020-09" db="EMBL/GenBank/DDBJ databases">
        <title>Genome seq and assembly of Tianweitania sp.</title>
        <authorList>
            <person name="Chhetri G."/>
        </authorList>
    </citation>
    <scope>NUCLEOTIDE SEQUENCE</scope>
    <source>
        <strain evidence="3">Rool2</strain>
    </source>
</reference>